<dbReference type="InterPro" id="IPR022998">
    <property type="entry name" value="ThiamineP_synth_TenI"/>
</dbReference>
<evidence type="ECO:0000259" key="3">
    <source>
        <dbReference type="Pfam" id="PF02581"/>
    </source>
</evidence>
<dbReference type="Proteomes" id="UP001324380">
    <property type="component" value="Chromosome"/>
</dbReference>
<dbReference type="CDD" id="cd00564">
    <property type="entry name" value="TMP_TenI"/>
    <property type="match status" value="1"/>
</dbReference>
<feature type="domain" description="Thiamine phosphate synthase/TenI" evidence="3">
    <location>
        <begin position="5"/>
        <end position="179"/>
    </location>
</feature>
<evidence type="ECO:0000313" key="4">
    <source>
        <dbReference type="EMBL" id="WPU92094.1"/>
    </source>
</evidence>
<name>A0ABZ0TH41_9SPHI</name>
<dbReference type="PANTHER" id="PTHR20857">
    <property type="entry name" value="THIAMINE-PHOSPHATE PYROPHOSPHORYLASE"/>
    <property type="match status" value="1"/>
</dbReference>
<gene>
    <name evidence="4" type="ORF">SNE25_22495</name>
</gene>
<protein>
    <submittedName>
        <fullName evidence="4">Thiamine phosphate synthase</fullName>
    </submittedName>
</protein>
<dbReference type="RefSeq" id="WP_321561260.1">
    <property type="nucleotide sequence ID" value="NZ_CP139558.1"/>
</dbReference>
<sequence>MQLIVISNPEAIPNEAGIINQLFEAGLTRLHVRKPGYGGKQVAALLTQIDEPYRHYIALHQHHALAQDFGIERLHYTEQERINTDAGKLAAQNKQGYILSTSIHNMAALPSLKWFDNAFLSPVFNSISKPGYMTNLAESFYLDNQGKNLNVIALGGIDISNINKIKAMNFDGVAVLGTIWNEPQIALSNFKNLKQELQILTENHDNR</sequence>
<dbReference type="PANTHER" id="PTHR20857:SF15">
    <property type="entry name" value="THIAMINE-PHOSPHATE SYNTHASE"/>
    <property type="match status" value="1"/>
</dbReference>
<dbReference type="InterPro" id="IPR036206">
    <property type="entry name" value="ThiamineP_synth_sf"/>
</dbReference>
<reference evidence="4 5" key="1">
    <citation type="submission" date="2023-11" db="EMBL/GenBank/DDBJ databases">
        <title>Analysis of the Genomes of Mucilaginibacter gossypii cycad 4 and M. sabulilitoris SNA2: microbes with the potential for plant growth promotion.</title>
        <authorList>
            <person name="Hirsch A.M."/>
            <person name="Humm E."/>
            <person name="Rubbi M."/>
            <person name="Del Vecchio G."/>
            <person name="Ha S.M."/>
            <person name="Pellegrini M."/>
            <person name="Gunsalus R.P."/>
        </authorList>
    </citation>
    <scope>NUCLEOTIDE SEQUENCE [LARGE SCALE GENOMIC DNA]</scope>
    <source>
        <strain evidence="4 5">SNA2</strain>
    </source>
</reference>
<accession>A0ABZ0TH41</accession>
<evidence type="ECO:0000313" key="5">
    <source>
        <dbReference type="Proteomes" id="UP001324380"/>
    </source>
</evidence>
<keyword evidence="2" id="KW-0784">Thiamine biosynthesis</keyword>
<dbReference type="Pfam" id="PF02581">
    <property type="entry name" value="TMP-TENI"/>
    <property type="match status" value="1"/>
</dbReference>
<evidence type="ECO:0000256" key="2">
    <source>
        <dbReference type="ARBA" id="ARBA00022977"/>
    </source>
</evidence>
<dbReference type="Gene3D" id="3.20.20.70">
    <property type="entry name" value="Aldolase class I"/>
    <property type="match status" value="1"/>
</dbReference>
<dbReference type="InterPro" id="IPR013785">
    <property type="entry name" value="Aldolase_TIM"/>
</dbReference>
<dbReference type="SUPFAM" id="SSF51391">
    <property type="entry name" value="Thiamin phosphate synthase"/>
    <property type="match status" value="1"/>
</dbReference>
<evidence type="ECO:0000256" key="1">
    <source>
        <dbReference type="ARBA" id="ARBA00004948"/>
    </source>
</evidence>
<organism evidence="4 5">
    <name type="scientific">Mucilaginibacter sabulilitoris</name>
    <dbReference type="NCBI Taxonomy" id="1173583"/>
    <lineage>
        <taxon>Bacteria</taxon>
        <taxon>Pseudomonadati</taxon>
        <taxon>Bacteroidota</taxon>
        <taxon>Sphingobacteriia</taxon>
        <taxon>Sphingobacteriales</taxon>
        <taxon>Sphingobacteriaceae</taxon>
        <taxon>Mucilaginibacter</taxon>
    </lineage>
</organism>
<proteinExistence type="predicted"/>
<dbReference type="EMBL" id="CP139558">
    <property type="protein sequence ID" value="WPU92094.1"/>
    <property type="molecule type" value="Genomic_DNA"/>
</dbReference>
<comment type="pathway">
    <text evidence="1">Cofactor biosynthesis; thiamine diphosphate biosynthesis.</text>
</comment>
<keyword evidence="5" id="KW-1185">Reference proteome</keyword>